<feature type="compositionally biased region" description="Basic and acidic residues" evidence="1">
    <location>
        <begin position="1"/>
        <end position="11"/>
    </location>
</feature>
<feature type="region of interest" description="Disordered" evidence="1">
    <location>
        <begin position="1"/>
        <end position="64"/>
    </location>
</feature>
<reference evidence="3 4" key="1">
    <citation type="journal article" date="2012" name="J. Bacteriol.">
        <title>Draft genome of Streptomyces tsukubaensis NRRL 18488, the producer of the clinically important immunosuppressant tacrolimus (FK506).</title>
        <authorList>
            <person name="Barreiro C."/>
            <person name="Prieto C."/>
            <person name="Sola-Landa A."/>
            <person name="Solera E."/>
            <person name="Martinez-Castro M."/>
            <person name="Perez-Redondo R."/>
            <person name="Garcia-Estrada C."/>
            <person name="Aparicio J.F."/>
            <person name="Fernandez-Martinez L.T."/>
            <person name="Santos-Aberturas J."/>
            <person name="Salehi-Najafabadi Z."/>
            <person name="Rodriguez-Garcia A."/>
            <person name="Tauch A."/>
            <person name="Martin J.F."/>
        </authorList>
    </citation>
    <scope>NUCLEOTIDE SEQUENCE [LARGE SCALE GENOMIC DNA]</scope>
    <source>
        <strain evidence="4">DSM 42081 / NBRC 108919 / NRRL 18488 / 9993</strain>
    </source>
</reference>
<feature type="domain" description="Bacterial mobilisation" evidence="2">
    <location>
        <begin position="149"/>
        <end position="192"/>
    </location>
</feature>
<dbReference type="EMBL" id="CP029159">
    <property type="protein sequence ID" value="QKM68415.1"/>
    <property type="molecule type" value="Genomic_DNA"/>
</dbReference>
<accession>A0A7G3UG93</accession>
<protein>
    <submittedName>
        <fullName evidence="3">Plasmid mobilization relaxosome protein MobC</fullName>
    </submittedName>
</protein>
<keyword evidence="4" id="KW-1185">Reference proteome</keyword>
<gene>
    <name evidence="3" type="ORF">STSU_015775</name>
</gene>
<evidence type="ECO:0000313" key="3">
    <source>
        <dbReference type="EMBL" id="QKM68415.1"/>
    </source>
</evidence>
<dbReference type="AlphaFoldDB" id="A0A7G3UG93"/>
<proteinExistence type="predicted"/>
<sequence>MHVQHSERTIDQQETTTPTATGAARYGVGPSKGRSNANSSAPGVAEVLGHQGVPEEEKAVDDGGAATLRRVARRRDREEVQRKERVDVRYSAEEKARIVGKARELEIAGAHFVGAVVMAYLDGELASGLSGQRTSLDDRLDRLDALRTEVARIGNNVNQIARRLNTGGVPHPGDTALLDRAQQTLGTVRATIAEVAGVMNETVSGKAAG</sequence>
<evidence type="ECO:0000313" key="4">
    <source>
        <dbReference type="Proteomes" id="UP000005940"/>
    </source>
</evidence>
<evidence type="ECO:0000259" key="2">
    <source>
        <dbReference type="Pfam" id="PF05713"/>
    </source>
</evidence>
<name>A0A7G3UG93_STRT9</name>
<evidence type="ECO:0000256" key="1">
    <source>
        <dbReference type="SAM" id="MobiDB-lite"/>
    </source>
</evidence>
<dbReference type="InterPro" id="IPR008687">
    <property type="entry name" value="MobC"/>
</dbReference>
<dbReference type="Proteomes" id="UP000005940">
    <property type="component" value="Chromosome"/>
</dbReference>
<dbReference type="RefSeq" id="WP_040915263.1">
    <property type="nucleotide sequence ID" value="NZ_CP029159.1"/>
</dbReference>
<dbReference type="Pfam" id="PF05713">
    <property type="entry name" value="MobC"/>
    <property type="match status" value="1"/>
</dbReference>
<organism evidence="3 4">
    <name type="scientific">Streptomyces tsukubensis (strain DSM 42081 / NBRC 108919 / NRRL 18488 / 9993)</name>
    <dbReference type="NCBI Taxonomy" id="1114943"/>
    <lineage>
        <taxon>Bacteria</taxon>
        <taxon>Bacillati</taxon>
        <taxon>Actinomycetota</taxon>
        <taxon>Actinomycetes</taxon>
        <taxon>Kitasatosporales</taxon>
        <taxon>Streptomycetaceae</taxon>
        <taxon>Streptomyces</taxon>
    </lineage>
</organism>